<dbReference type="AlphaFoldDB" id="A0A813WC30"/>
<comment type="caution">
    <text evidence="4">The sequence shown here is derived from an EMBL/GenBank/DDBJ whole genome shotgun (WGS) entry which is preliminary data.</text>
</comment>
<dbReference type="InterPro" id="IPR032675">
    <property type="entry name" value="LRR_dom_sf"/>
</dbReference>
<dbReference type="Pfam" id="PF13855">
    <property type="entry name" value="LRR_8"/>
    <property type="match status" value="1"/>
</dbReference>
<keyword evidence="5" id="KW-1185">Reference proteome</keyword>
<dbReference type="EMBL" id="CAJNOC010001303">
    <property type="protein sequence ID" value="CAF0852910.1"/>
    <property type="molecule type" value="Genomic_DNA"/>
</dbReference>
<evidence type="ECO:0000256" key="3">
    <source>
        <dbReference type="ARBA" id="ARBA00022737"/>
    </source>
</evidence>
<evidence type="ECO:0000256" key="1">
    <source>
        <dbReference type="ARBA" id="ARBA00022614"/>
    </source>
</evidence>
<gene>
    <name evidence="4" type="ORF">OXX778_LOCUS9043</name>
</gene>
<evidence type="ECO:0000256" key="2">
    <source>
        <dbReference type="ARBA" id="ARBA00022729"/>
    </source>
</evidence>
<proteinExistence type="predicted"/>
<dbReference type="PANTHER" id="PTHR24373">
    <property type="entry name" value="SLIT RELATED LEUCINE-RICH REPEAT NEURONAL PROTEIN"/>
    <property type="match status" value="1"/>
</dbReference>
<dbReference type="GO" id="GO:0031012">
    <property type="term" value="C:extracellular matrix"/>
    <property type="evidence" value="ECO:0007669"/>
    <property type="project" value="TreeGrafter"/>
</dbReference>
<keyword evidence="1" id="KW-0433">Leucine-rich repeat</keyword>
<organism evidence="4 5">
    <name type="scientific">Brachionus calyciflorus</name>
    <dbReference type="NCBI Taxonomy" id="104777"/>
    <lineage>
        <taxon>Eukaryota</taxon>
        <taxon>Metazoa</taxon>
        <taxon>Spiralia</taxon>
        <taxon>Gnathifera</taxon>
        <taxon>Rotifera</taxon>
        <taxon>Eurotatoria</taxon>
        <taxon>Monogononta</taxon>
        <taxon>Pseudotrocha</taxon>
        <taxon>Ploima</taxon>
        <taxon>Brachionidae</taxon>
        <taxon>Brachionus</taxon>
    </lineage>
</organism>
<keyword evidence="3" id="KW-0677">Repeat</keyword>
<dbReference type="GO" id="GO:0038023">
    <property type="term" value="F:signaling receptor activity"/>
    <property type="evidence" value="ECO:0007669"/>
    <property type="project" value="TreeGrafter"/>
</dbReference>
<dbReference type="SUPFAM" id="SSF52058">
    <property type="entry name" value="L domain-like"/>
    <property type="match status" value="1"/>
</dbReference>
<dbReference type="GO" id="GO:0005615">
    <property type="term" value="C:extracellular space"/>
    <property type="evidence" value="ECO:0007669"/>
    <property type="project" value="TreeGrafter"/>
</dbReference>
<dbReference type="PANTHER" id="PTHR24373:SF293">
    <property type="entry name" value="TOLL-LIKE RECEPTOR 3"/>
    <property type="match status" value="1"/>
</dbReference>
<protein>
    <submittedName>
        <fullName evidence="4">Uncharacterized protein</fullName>
    </submittedName>
</protein>
<keyword evidence="2" id="KW-0732">Signal</keyword>
<dbReference type="InterPro" id="IPR001611">
    <property type="entry name" value="Leu-rich_rpt"/>
</dbReference>
<accession>A0A813WC30</accession>
<name>A0A813WC30_9BILA</name>
<dbReference type="PROSITE" id="PS51450">
    <property type="entry name" value="LRR"/>
    <property type="match status" value="2"/>
</dbReference>
<evidence type="ECO:0000313" key="5">
    <source>
        <dbReference type="Proteomes" id="UP000663879"/>
    </source>
</evidence>
<dbReference type="Gene3D" id="3.80.10.10">
    <property type="entry name" value="Ribonuclease Inhibitor"/>
    <property type="match status" value="2"/>
</dbReference>
<evidence type="ECO:0000313" key="4">
    <source>
        <dbReference type="EMBL" id="CAF0852910.1"/>
    </source>
</evidence>
<dbReference type="GO" id="GO:0003725">
    <property type="term" value="F:double-stranded RNA binding"/>
    <property type="evidence" value="ECO:0007669"/>
    <property type="project" value="TreeGrafter"/>
</dbReference>
<dbReference type="Proteomes" id="UP000663879">
    <property type="component" value="Unassembled WGS sequence"/>
</dbReference>
<sequence length="434" mass="50464">MSFKELFNERFLSVVNEIDIHAESILIKLDETKNKNEIDEVNILRQKFISKCKEIENYNLETFSDKRKKLKFIMFIKNSSMLIDEKENKLNFVNELGYLVIFDQHLKYETIMQLKKILNENVEVVETQLDSFQELVKLRIFEDLIKKNSSDLFIDLCDPSKNIIDDIDLSSSNFGFNNYELDFLPKFINLDLVEALLFSNNQKKYLSSRPFSYFKNITNLTIEMCDCLQEISPYNFQSLDNLIQLIILNTGTKRINANAFNGLKNLQVLHLSENKIENIDVCAFNGLENLECLYLDQNRITKIQANNFASLIKLEHLFLDSNEIEELKSGCLNGLVDLKVLKISMNSSDCLDDSNVFSPLKSLQVLYLFDVNFSEINPNLFNELTNLKFLNVCRSNLFSIDINLQTLEVIDISETKLTKDEINSIRFDNLKLLT</sequence>
<dbReference type="InterPro" id="IPR003591">
    <property type="entry name" value="Leu-rich_rpt_typical-subtyp"/>
</dbReference>
<dbReference type="OrthoDB" id="6363818at2759"/>
<dbReference type="GO" id="GO:0043331">
    <property type="term" value="P:response to dsRNA"/>
    <property type="evidence" value="ECO:0007669"/>
    <property type="project" value="TreeGrafter"/>
</dbReference>
<dbReference type="SMART" id="SM00369">
    <property type="entry name" value="LRR_TYP"/>
    <property type="match status" value="4"/>
</dbReference>
<reference evidence="4" key="1">
    <citation type="submission" date="2021-02" db="EMBL/GenBank/DDBJ databases">
        <authorList>
            <person name="Nowell W R."/>
        </authorList>
    </citation>
    <scope>NUCLEOTIDE SEQUENCE</scope>
    <source>
        <strain evidence="4">Ploen Becks lab</strain>
    </source>
</reference>
<dbReference type="InterPro" id="IPR050328">
    <property type="entry name" value="Dev_Immune_Receptor"/>
</dbReference>